<protein>
    <recommendedName>
        <fullName evidence="1">HNH nuclease domain-containing protein</fullName>
    </recommendedName>
</protein>
<gene>
    <name evidence="2" type="ordered locus">SpiGrapes_0228</name>
</gene>
<reference evidence="2 3" key="1">
    <citation type="submission" date="2011-11" db="EMBL/GenBank/DDBJ databases">
        <title>Complete sequence of Spirochaeta sp. grapes.</title>
        <authorList>
            <consortium name="US DOE Joint Genome Institute"/>
            <person name="Lucas S."/>
            <person name="Han J."/>
            <person name="Lapidus A."/>
            <person name="Cheng J.-F."/>
            <person name="Goodwin L."/>
            <person name="Pitluck S."/>
            <person name="Peters L."/>
            <person name="Ovchinnikova G."/>
            <person name="Munk A.C."/>
            <person name="Detter J.C."/>
            <person name="Han C."/>
            <person name="Tapia R."/>
            <person name="Land M."/>
            <person name="Hauser L."/>
            <person name="Kyrpides N."/>
            <person name="Ivanova N."/>
            <person name="Pagani I."/>
            <person name="Ritalahtilisa K."/>
            <person name="Loeffler F."/>
            <person name="Woyke T."/>
        </authorList>
    </citation>
    <scope>NUCLEOTIDE SEQUENCE [LARGE SCALE GENOMIC DNA]</scope>
    <source>
        <strain evidence="3">ATCC BAA-1885 / DSM 22778 / Grapes</strain>
    </source>
</reference>
<evidence type="ECO:0000259" key="1">
    <source>
        <dbReference type="Pfam" id="PF13391"/>
    </source>
</evidence>
<evidence type="ECO:0000313" key="2">
    <source>
        <dbReference type="EMBL" id="AEV28091.1"/>
    </source>
</evidence>
<name>G8QUC1_SPHPG</name>
<evidence type="ECO:0000313" key="3">
    <source>
        <dbReference type="Proteomes" id="UP000005632"/>
    </source>
</evidence>
<dbReference type="REBASE" id="45548">
    <property type="entry name" value="SspGrORF228P"/>
</dbReference>
<feature type="domain" description="HNH nuclease" evidence="1">
    <location>
        <begin position="160"/>
        <end position="210"/>
    </location>
</feature>
<sequence>MSGMGRNPDWTEEETILALYLYYKLPSAKHDSSNSEVIELAHQLHRSPNAVSLKLGNLKANDSSSSGKGLKNCSHWDRELPPLYLGDPYALFARRDAILVSKYGQKAEQSETSYFLPAVEEEQIFEDVDFSEENKTAIKHIRLKQYAFRQALLLGYRGRCCLSGIGTSDLLIASHIIPWSEDTMHRGDPRNGLLLNALLDKAFDNGYFTIIPDSYEVRISNRIEDEASRQYLQKYAGKAILLPGNRERWPKKDFLAFHNEVVFERFKGQGPTYT</sequence>
<dbReference type="HOGENOM" id="CLU_1048763_0_0_12"/>
<dbReference type="eggNOG" id="COG3440">
    <property type="taxonomic scope" value="Bacteria"/>
</dbReference>
<dbReference type="Pfam" id="PF13391">
    <property type="entry name" value="HNH_2"/>
    <property type="match status" value="1"/>
</dbReference>
<dbReference type="Proteomes" id="UP000005632">
    <property type="component" value="Chromosome"/>
</dbReference>
<dbReference type="AlphaFoldDB" id="G8QUC1"/>
<dbReference type="KEGG" id="sgp:SpiGrapes_0228"/>
<keyword evidence="3" id="KW-1185">Reference proteome</keyword>
<accession>G8QUC1</accession>
<dbReference type="STRING" id="158190.SpiGrapes_0228"/>
<organism evidence="2 3">
    <name type="scientific">Sphaerochaeta pleomorpha (strain ATCC BAA-1885 / DSM 22778 / Grapes)</name>
    <dbReference type="NCBI Taxonomy" id="158190"/>
    <lineage>
        <taxon>Bacteria</taxon>
        <taxon>Pseudomonadati</taxon>
        <taxon>Spirochaetota</taxon>
        <taxon>Spirochaetia</taxon>
        <taxon>Spirochaetales</taxon>
        <taxon>Sphaerochaetaceae</taxon>
        <taxon>Sphaerochaeta</taxon>
    </lineage>
</organism>
<dbReference type="EMBL" id="CP003155">
    <property type="protein sequence ID" value="AEV28091.1"/>
    <property type="molecule type" value="Genomic_DNA"/>
</dbReference>
<dbReference type="InterPro" id="IPR003615">
    <property type="entry name" value="HNH_nuc"/>
</dbReference>
<proteinExistence type="predicted"/>